<keyword evidence="14" id="KW-1185">Reference proteome</keyword>
<dbReference type="PANTHER" id="PTHR45754">
    <property type="entry name" value="METHYLENETETRAHYDROFOLATE REDUCTASE"/>
    <property type="match status" value="1"/>
</dbReference>
<evidence type="ECO:0000256" key="10">
    <source>
        <dbReference type="ARBA" id="ARBA00034478"/>
    </source>
</evidence>
<evidence type="ECO:0000313" key="14">
    <source>
        <dbReference type="Proteomes" id="UP000606870"/>
    </source>
</evidence>
<gene>
    <name evidence="13" type="primary">metF</name>
    <name evidence="13" type="ORF">H8J70_07565</name>
</gene>
<dbReference type="Pfam" id="PF02219">
    <property type="entry name" value="MTHFR"/>
    <property type="match status" value="1"/>
</dbReference>
<name>A0ABR6VII4_9FIRM</name>
<organism evidence="13 14">
    <name type="scientific">Megasphaera hominis</name>
    <dbReference type="NCBI Taxonomy" id="159836"/>
    <lineage>
        <taxon>Bacteria</taxon>
        <taxon>Bacillati</taxon>
        <taxon>Bacillota</taxon>
        <taxon>Negativicutes</taxon>
        <taxon>Veillonellales</taxon>
        <taxon>Veillonellaceae</taxon>
        <taxon>Megasphaera</taxon>
    </lineage>
</organism>
<comment type="caution">
    <text evidence="13">The sequence shown here is derived from an EMBL/GenBank/DDBJ whole genome shotgun (WGS) entry which is preliminary data.</text>
</comment>
<evidence type="ECO:0000256" key="1">
    <source>
        <dbReference type="ARBA" id="ARBA00001974"/>
    </source>
</evidence>
<proteinExistence type="inferred from homology"/>
<dbReference type="Proteomes" id="UP000606870">
    <property type="component" value="Unassembled WGS sequence"/>
</dbReference>
<dbReference type="SUPFAM" id="SSF51730">
    <property type="entry name" value="FAD-linked oxidoreductase"/>
    <property type="match status" value="1"/>
</dbReference>
<dbReference type="InterPro" id="IPR004620">
    <property type="entry name" value="MTHF_reductase_bac"/>
</dbReference>
<evidence type="ECO:0000256" key="7">
    <source>
        <dbReference type="ARBA" id="ARBA00023002"/>
    </source>
</evidence>
<dbReference type="InterPro" id="IPR029041">
    <property type="entry name" value="FAD-linked_oxidoreductase-like"/>
</dbReference>
<keyword evidence="4" id="KW-0028">Amino-acid biosynthesis</keyword>
<comment type="similarity">
    <text evidence="3 12">Belongs to the methylenetetrahydrofolate reductase family.</text>
</comment>
<keyword evidence="8" id="KW-0520">NAD</keyword>
<dbReference type="PANTHER" id="PTHR45754:SF3">
    <property type="entry name" value="METHYLENETETRAHYDROFOLATE REDUCTASE (NADPH)"/>
    <property type="match status" value="1"/>
</dbReference>
<dbReference type="RefSeq" id="WP_186503291.1">
    <property type="nucleotide sequence ID" value="NZ_JACOGK010000020.1"/>
</dbReference>
<evidence type="ECO:0000256" key="9">
    <source>
        <dbReference type="ARBA" id="ARBA00023167"/>
    </source>
</evidence>
<evidence type="ECO:0000256" key="2">
    <source>
        <dbReference type="ARBA" id="ARBA00004777"/>
    </source>
</evidence>
<sequence length="285" mass="31220">MKTCDLFAKKTVFSFEVFPPKKDMPVETVFSTLTELSKLSPDFISVTCGAGGQGGTRTVEVASRIKKLGCETAAHLPCINLDQNDVRSILQELKKEGIENILALRGDRTPDIEPKHDFAHASDLISFIRQETGDDFNIIGACYPEGHQAAKNLQADIDALKIKVEAGASELISQLFFDNACFYSFLEKTEKAGIHVPIEAGIMPVTNKKQIERMVTLCGASLPLKFQKILTKYGHDNVALRDAGIAYAIDQIVDLLANGVDGVHIYTMNSPYVAERITSAVKTLL</sequence>
<keyword evidence="5 12" id="KW-0285">Flavoprotein</keyword>
<evidence type="ECO:0000256" key="6">
    <source>
        <dbReference type="ARBA" id="ARBA00022827"/>
    </source>
</evidence>
<dbReference type="InterPro" id="IPR003171">
    <property type="entry name" value="Mehydrof_redctse-like"/>
</dbReference>
<comment type="cofactor">
    <cofactor evidence="1 12">
        <name>FAD</name>
        <dbReference type="ChEBI" id="CHEBI:57692"/>
    </cofactor>
</comment>
<evidence type="ECO:0000256" key="11">
    <source>
        <dbReference type="ARBA" id="ARBA00048628"/>
    </source>
</evidence>
<evidence type="ECO:0000256" key="12">
    <source>
        <dbReference type="RuleBase" id="RU003862"/>
    </source>
</evidence>
<keyword evidence="7 12" id="KW-0560">Oxidoreductase</keyword>
<keyword evidence="9" id="KW-0486">Methionine biosynthesis</keyword>
<dbReference type="NCBIfam" id="TIGR00676">
    <property type="entry name" value="fadh2"/>
    <property type="match status" value="1"/>
</dbReference>
<dbReference type="Gene3D" id="3.20.20.220">
    <property type="match status" value="1"/>
</dbReference>
<evidence type="ECO:0000256" key="8">
    <source>
        <dbReference type="ARBA" id="ARBA00023027"/>
    </source>
</evidence>
<dbReference type="CDD" id="cd00537">
    <property type="entry name" value="MTHFR"/>
    <property type="match status" value="1"/>
</dbReference>
<accession>A0ABR6VII4</accession>
<dbReference type="GO" id="GO:0004489">
    <property type="term" value="F:methylenetetrahydrofolate reductase [NAD(P)H] activity"/>
    <property type="evidence" value="ECO:0007669"/>
    <property type="project" value="UniProtKB-EC"/>
</dbReference>
<comment type="pathway">
    <text evidence="2 12">One-carbon metabolism; tetrahydrofolate interconversion.</text>
</comment>
<evidence type="ECO:0000256" key="4">
    <source>
        <dbReference type="ARBA" id="ARBA00022605"/>
    </source>
</evidence>
<evidence type="ECO:0000256" key="3">
    <source>
        <dbReference type="ARBA" id="ARBA00006743"/>
    </source>
</evidence>
<reference evidence="13 14" key="1">
    <citation type="submission" date="2020-08" db="EMBL/GenBank/DDBJ databases">
        <authorList>
            <person name="Liu C."/>
            <person name="Sun Q."/>
        </authorList>
    </citation>
    <scope>NUCLEOTIDE SEQUENCE [LARGE SCALE GENOMIC DNA]</scope>
    <source>
        <strain evidence="13 14">NSJ-59</strain>
    </source>
</reference>
<evidence type="ECO:0000256" key="5">
    <source>
        <dbReference type="ARBA" id="ARBA00022630"/>
    </source>
</evidence>
<protein>
    <recommendedName>
        <fullName evidence="12">Methylenetetrahydrofolate reductase</fullName>
        <ecNumber evidence="12">1.5.1.54</ecNumber>
    </recommendedName>
</protein>
<comment type="pathway">
    <text evidence="10">Amino-acid biosynthesis; L-methionine biosynthesis via de novo pathway.</text>
</comment>
<comment type="catalytic activity">
    <reaction evidence="11">
        <text>(6S)-5-methyl-5,6,7,8-tetrahydrofolate + NAD(+) = (6R)-5,10-methylene-5,6,7,8-tetrahydrofolate + NADH + H(+)</text>
        <dbReference type="Rhea" id="RHEA:19821"/>
        <dbReference type="ChEBI" id="CHEBI:15378"/>
        <dbReference type="ChEBI" id="CHEBI:15636"/>
        <dbReference type="ChEBI" id="CHEBI:18608"/>
        <dbReference type="ChEBI" id="CHEBI:57540"/>
        <dbReference type="ChEBI" id="CHEBI:57945"/>
        <dbReference type="EC" id="1.5.1.54"/>
    </reaction>
    <physiologicalReaction direction="right-to-left" evidence="11">
        <dbReference type="Rhea" id="RHEA:19823"/>
    </physiologicalReaction>
</comment>
<keyword evidence="6 12" id="KW-0274">FAD</keyword>
<dbReference type="EMBL" id="JACOGK010000020">
    <property type="protein sequence ID" value="MBC3537106.1"/>
    <property type="molecule type" value="Genomic_DNA"/>
</dbReference>
<dbReference type="EC" id="1.5.1.54" evidence="12"/>
<evidence type="ECO:0000313" key="13">
    <source>
        <dbReference type="EMBL" id="MBC3537106.1"/>
    </source>
</evidence>